<dbReference type="Gene3D" id="3.30.1490.430">
    <property type="match status" value="1"/>
</dbReference>
<evidence type="ECO:0000259" key="4">
    <source>
        <dbReference type="PROSITE" id="PS50056"/>
    </source>
</evidence>
<dbReference type="GO" id="GO:0006370">
    <property type="term" value="P:7-methylguanosine mRNA capping"/>
    <property type="evidence" value="ECO:0007669"/>
    <property type="project" value="InterPro"/>
</dbReference>
<dbReference type="AlphaFoldDB" id="A0A915IW42"/>
<feature type="domain" description="Tyrosine specific protein phosphatases" evidence="4">
    <location>
        <begin position="110"/>
        <end position="177"/>
    </location>
</feature>
<name>A0A915IW42_ROMCU</name>
<dbReference type="InterPro" id="IPR051029">
    <property type="entry name" value="mRNA_Capping_Enz/RNA_Phosphat"/>
</dbReference>
<dbReference type="InterPro" id="IPR001339">
    <property type="entry name" value="mRNA_cap_enzyme_adenylation"/>
</dbReference>
<evidence type="ECO:0000259" key="3">
    <source>
        <dbReference type="PROSITE" id="PS50054"/>
    </source>
</evidence>
<dbReference type="WBParaSite" id="nRc.2.0.1.t18042-RA">
    <property type="protein sequence ID" value="nRc.2.0.1.t18042-RA"/>
    <property type="gene ID" value="nRc.2.0.1.g18042"/>
</dbReference>
<dbReference type="InterPro" id="IPR029021">
    <property type="entry name" value="Prot-tyrosine_phosphatase-like"/>
</dbReference>
<protein>
    <submittedName>
        <fullName evidence="6">Uncharacterized protein</fullName>
    </submittedName>
</protein>
<dbReference type="SUPFAM" id="SSF56091">
    <property type="entry name" value="DNA ligase/mRNA capping enzyme, catalytic domain"/>
    <property type="match status" value="1"/>
</dbReference>
<dbReference type="OMA" id="FLEMPIG"/>
<feature type="domain" description="Tyrosine-protein phosphatase" evidence="3">
    <location>
        <begin position="36"/>
        <end position="189"/>
    </location>
</feature>
<dbReference type="Gene3D" id="3.90.190.10">
    <property type="entry name" value="Protein tyrosine phosphatase superfamily"/>
    <property type="match status" value="1"/>
</dbReference>
<dbReference type="GO" id="GO:0004484">
    <property type="term" value="F:mRNA guanylyltransferase activity"/>
    <property type="evidence" value="ECO:0007669"/>
    <property type="project" value="InterPro"/>
</dbReference>
<dbReference type="Pfam" id="PF00782">
    <property type="entry name" value="DSPc"/>
    <property type="match status" value="1"/>
</dbReference>
<evidence type="ECO:0000256" key="1">
    <source>
        <dbReference type="ARBA" id="ARBA00022801"/>
    </source>
</evidence>
<evidence type="ECO:0000313" key="6">
    <source>
        <dbReference type="WBParaSite" id="nRc.2.0.1.t18042-RA"/>
    </source>
</evidence>
<dbReference type="SUPFAM" id="SSF52799">
    <property type="entry name" value="(Phosphotyrosine protein) phosphatases II"/>
    <property type="match status" value="1"/>
</dbReference>
<dbReference type="CDD" id="cd17664">
    <property type="entry name" value="Mce1_N"/>
    <property type="match status" value="1"/>
</dbReference>
<dbReference type="PANTHER" id="PTHR10367">
    <property type="entry name" value="MRNA-CAPPING ENZYME"/>
    <property type="match status" value="1"/>
</dbReference>
<proteinExistence type="predicted"/>
<keyword evidence="1" id="KW-0378">Hydrolase</keyword>
<dbReference type="GO" id="GO:0004721">
    <property type="term" value="F:phosphoprotein phosphatase activity"/>
    <property type="evidence" value="ECO:0007669"/>
    <property type="project" value="UniProtKB-KW"/>
</dbReference>
<dbReference type="GO" id="GO:0005524">
    <property type="term" value="F:ATP binding"/>
    <property type="evidence" value="ECO:0007669"/>
    <property type="project" value="InterPro"/>
</dbReference>
<evidence type="ECO:0000313" key="5">
    <source>
        <dbReference type="Proteomes" id="UP000887565"/>
    </source>
</evidence>
<dbReference type="Gene3D" id="3.30.470.30">
    <property type="entry name" value="DNA ligase/mRNA capping enzyme"/>
    <property type="match status" value="1"/>
</dbReference>
<sequence>MPRPSAKKAELGPPPRWLKCPRHGKVIAGKFIPMKTPLCDVYDDQVPETCRFYVPMVFNVFKNHGKIGFWIDLTNTDRFYDKDDVEKCGATYYKLLCKGHGECPSEDKTRLFIHACKVFVKNNPDSLIAVHCTHGFNRTGFLIAAYLIEEKSWSAEAVVQAFAESRPPGIYKQDYLEELFKRYDDVKEAPLAPALPDWCDESEAVLNDQEAESSQQRISTKTGVVCVEGIPSAKIVTDPSKVRQVRQKCSQFCRWNKNGFPGSQPVSMDTDNIRFLEQKNYEVTWKADGVRYV</sequence>
<dbReference type="Proteomes" id="UP000887565">
    <property type="component" value="Unplaced"/>
</dbReference>
<dbReference type="InterPro" id="IPR000340">
    <property type="entry name" value="Dual-sp_phosphatase_cat-dom"/>
</dbReference>
<accession>A0A915IW42</accession>
<dbReference type="InterPro" id="IPR000387">
    <property type="entry name" value="Tyr_Pase_dom"/>
</dbReference>
<dbReference type="PROSITE" id="PS00383">
    <property type="entry name" value="TYR_PHOSPHATASE_1"/>
    <property type="match status" value="1"/>
</dbReference>
<evidence type="ECO:0000256" key="2">
    <source>
        <dbReference type="ARBA" id="ARBA00022912"/>
    </source>
</evidence>
<dbReference type="FunFam" id="3.90.190.10:FF:000040">
    <property type="entry name" value="mRNA-capping enzyme"/>
    <property type="match status" value="1"/>
</dbReference>
<reference evidence="6" key="1">
    <citation type="submission" date="2022-11" db="UniProtKB">
        <authorList>
            <consortium name="WormBaseParasite"/>
        </authorList>
    </citation>
    <scope>IDENTIFICATION</scope>
</reference>
<dbReference type="PANTHER" id="PTHR10367:SF17">
    <property type="entry name" value="MRNA-CAPPING ENZYME"/>
    <property type="match status" value="1"/>
</dbReference>
<keyword evidence="2" id="KW-0904">Protein phosphatase</keyword>
<dbReference type="PROSITE" id="PS50056">
    <property type="entry name" value="TYR_PHOSPHATASE_2"/>
    <property type="match status" value="1"/>
</dbReference>
<keyword evidence="5" id="KW-1185">Reference proteome</keyword>
<dbReference type="InterPro" id="IPR016130">
    <property type="entry name" value="Tyr_Pase_AS"/>
</dbReference>
<dbReference type="Pfam" id="PF01331">
    <property type="entry name" value="mRNA_cap_enzyme"/>
    <property type="match status" value="1"/>
</dbReference>
<dbReference type="PROSITE" id="PS50054">
    <property type="entry name" value="TYR_PHOSPHATASE_DUAL"/>
    <property type="match status" value="1"/>
</dbReference>
<organism evidence="5 6">
    <name type="scientific">Romanomermis culicivorax</name>
    <name type="common">Nematode worm</name>
    <dbReference type="NCBI Taxonomy" id="13658"/>
    <lineage>
        <taxon>Eukaryota</taxon>
        <taxon>Metazoa</taxon>
        <taxon>Ecdysozoa</taxon>
        <taxon>Nematoda</taxon>
        <taxon>Enoplea</taxon>
        <taxon>Dorylaimia</taxon>
        <taxon>Mermithida</taxon>
        <taxon>Mermithoidea</taxon>
        <taxon>Mermithidae</taxon>
        <taxon>Romanomermis</taxon>
    </lineage>
</organism>
<dbReference type="InterPro" id="IPR020422">
    <property type="entry name" value="TYR_PHOSPHATASE_DUAL_dom"/>
</dbReference>